<dbReference type="SUPFAM" id="SSF51735">
    <property type="entry name" value="NAD(P)-binding Rossmann-fold domains"/>
    <property type="match status" value="1"/>
</dbReference>
<sequence length="197" mass="22325">MQLSNGTFNDSMVSRYIIVSAKLLLPALRAVAENNKGHKARVVSTTSFATEFVFKADYEAYRDGPTRRKAGVVTLYYQSKFLNLVYATEFARRFENEGIVSSCVNPGGISYPPAPRNLTTDLQRTLKGFKRWLIFRILHPAPYSALTQLYAATSEDADDHNGAYFVPWARKQKLPPASQDPEIGKELWNWLEDQVKK</sequence>
<comment type="similarity">
    <text evidence="1">Belongs to the short-chain dehydrogenases/reductases (SDR) family.</text>
</comment>
<reference evidence="4 5" key="1">
    <citation type="journal article" date="2020" name="ISME J.">
        <title>Uncovering the hidden diversity of litter-decomposition mechanisms in mushroom-forming fungi.</title>
        <authorList>
            <person name="Floudas D."/>
            <person name="Bentzer J."/>
            <person name="Ahren D."/>
            <person name="Johansson T."/>
            <person name="Persson P."/>
            <person name="Tunlid A."/>
        </authorList>
    </citation>
    <scope>NUCLEOTIDE SEQUENCE [LARGE SCALE GENOMIC DNA]</scope>
    <source>
        <strain evidence="4 5">CBS 291.85</strain>
    </source>
</reference>
<dbReference type="Proteomes" id="UP000559256">
    <property type="component" value="Unassembled WGS sequence"/>
</dbReference>
<dbReference type="GO" id="GO:0016491">
    <property type="term" value="F:oxidoreductase activity"/>
    <property type="evidence" value="ECO:0007669"/>
    <property type="project" value="UniProtKB-KW"/>
</dbReference>
<keyword evidence="5" id="KW-1185">Reference proteome</keyword>
<keyword evidence="2" id="KW-0521">NADP</keyword>
<dbReference type="PANTHER" id="PTHR24320:SF236">
    <property type="entry name" value="SHORT-CHAIN DEHYDROGENASE-RELATED"/>
    <property type="match status" value="1"/>
</dbReference>
<dbReference type="AlphaFoldDB" id="A0A8H5CK36"/>
<evidence type="ECO:0000256" key="2">
    <source>
        <dbReference type="ARBA" id="ARBA00022857"/>
    </source>
</evidence>
<keyword evidence="3" id="KW-0560">Oxidoreductase</keyword>
<organism evidence="4 5">
    <name type="scientific">Tetrapyrgos nigripes</name>
    <dbReference type="NCBI Taxonomy" id="182062"/>
    <lineage>
        <taxon>Eukaryota</taxon>
        <taxon>Fungi</taxon>
        <taxon>Dikarya</taxon>
        <taxon>Basidiomycota</taxon>
        <taxon>Agaricomycotina</taxon>
        <taxon>Agaricomycetes</taxon>
        <taxon>Agaricomycetidae</taxon>
        <taxon>Agaricales</taxon>
        <taxon>Marasmiineae</taxon>
        <taxon>Marasmiaceae</taxon>
        <taxon>Tetrapyrgos</taxon>
    </lineage>
</organism>
<evidence type="ECO:0000313" key="5">
    <source>
        <dbReference type="Proteomes" id="UP000559256"/>
    </source>
</evidence>
<gene>
    <name evidence="4" type="ORF">D9758_017118</name>
</gene>
<proteinExistence type="inferred from homology"/>
<comment type="caution">
    <text evidence="4">The sequence shown here is derived from an EMBL/GenBank/DDBJ whole genome shotgun (WGS) entry which is preliminary data.</text>
</comment>
<accession>A0A8H5CK36</accession>
<dbReference type="InterPro" id="IPR036291">
    <property type="entry name" value="NAD(P)-bd_dom_sf"/>
</dbReference>
<name>A0A8H5CK36_9AGAR</name>
<dbReference type="Gene3D" id="3.40.50.720">
    <property type="entry name" value="NAD(P)-binding Rossmann-like Domain"/>
    <property type="match status" value="1"/>
</dbReference>
<protein>
    <recommendedName>
        <fullName evidence="6">NAD(P)-binding protein</fullName>
    </recommendedName>
</protein>
<evidence type="ECO:0000256" key="3">
    <source>
        <dbReference type="ARBA" id="ARBA00023002"/>
    </source>
</evidence>
<evidence type="ECO:0000256" key="1">
    <source>
        <dbReference type="ARBA" id="ARBA00006484"/>
    </source>
</evidence>
<evidence type="ECO:0008006" key="6">
    <source>
        <dbReference type="Google" id="ProtNLM"/>
    </source>
</evidence>
<dbReference type="PANTHER" id="PTHR24320">
    <property type="entry name" value="RETINOL DEHYDROGENASE"/>
    <property type="match status" value="1"/>
</dbReference>
<dbReference type="OrthoDB" id="191139at2759"/>
<dbReference type="EMBL" id="JAACJM010000156">
    <property type="protein sequence ID" value="KAF5342774.1"/>
    <property type="molecule type" value="Genomic_DNA"/>
</dbReference>
<evidence type="ECO:0000313" key="4">
    <source>
        <dbReference type="EMBL" id="KAF5342774.1"/>
    </source>
</evidence>